<reference evidence="5 6" key="1">
    <citation type="submission" date="2019-10" db="EMBL/GenBank/DDBJ databases">
        <title>Nocardia macrotermitis sp. nov. and Nocardia aurantia sp. nov., isolated from the gut of fungus growing-termite Macrotermes natalensis.</title>
        <authorList>
            <person name="Benndorf R."/>
            <person name="Schwitalla J."/>
            <person name="Martin K."/>
            <person name="De Beer W."/>
            <person name="Kaster A.-K."/>
            <person name="Vollmers J."/>
            <person name="Poulsen M."/>
            <person name="Beemelmanns C."/>
        </authorList>
    </citation>
    <scope>NUCLEOTIDE SEQUENCE [LARGE SCALE GENOMIC DNA]</scope>
    <source>
        <strain evidence="5 6">RB56</strain>
    </source>
</reference>
<name>A0A7K0DSR4_9NOCA</name>
<feature type="domain" description="Lsr2 DNA-binding" evidence="4">
    <location>
        <begin position="85"/>
        <end position="118"/>
    </location>
</feature>
<dbReference type="InterPro" id="IPR042261">
    <property type="entry name" value="Lsr2-like_dimerization"/>
</dbReference>
<evidence type="ECO:0000259" key="4">
    <source>
        <dbReference type="Pfam" id="PF23359"/>
    </source>
</evidence>
<dbReference type="InterPro" id="IPR036625">
    <property type="entry name" value="E3-bd_dom_sf"/>
</dbReference>
<dbReference type="RefSeq" id="WP_153345030.1">
    <property type="nucleotide sequence ID" value="NZ_WEGI01000009.1"/>
</dbReference>
<dbReference type="InterPro" id="IPR024412">
    <property type="entry name" value="Lsr2_dim_dom"/>
</dbReference>
<feature type="domain" description="Lsr2 dimerization" evidence="3">
    <location>
        <begin position="1"/>
        <end position="64"/>
    </location>
</feature>
<dbReference type="Proteomes" id="UP000431401">
    <property type="component" value="Unassembled WGS sequence"/>
</dbReference>
<sequence>MAQKTMVETFDDISGERIDPNLVPEPTITFSLDGTDYEIDLGAKNRDEFFRQVEPYIQAARRVGRRSPRAGARTRTTSREGGGLSKEETAAIRMWAQKSGHTVSTRGRLSAALISAYRDGKH</sequence>
<proteinExistence type="predicted"/>
<dbReference type="Pfam" id="PF23359">
    <property type="entry name" value="Lsr2_DNA-bd"/>
    <property type="match status" value="1"/>
</dbReference>
<keyword evidence="1" id="KW-0238">DNA-binding</keyword>
<dbReference type="GO" id="GO:0003677">
    <property type="term" value="F:DNA binding"/>
    <property type="evidence" value="ECO:0007669"/>
    <property type="project" value="UniProtKB-KW"/>
</dbReference>
<evidence type="ECO:0000313" key="5">
    <source>
        <dbReference type="EMBL" id="MQY28813.1"/>
    </source>
</evidence>
<feature type="region of interest" description="Disordered" evidence="2">
    <location>
        <begin position="60"/>
        <end position="88"/>
    </location>
</feature>
<dbReference type="Gene3D" id="4.10.320.10">
    <property type="entry name" value="E3-binding domain"/>
    <property type="match status" value="1"/>
</dbReference>
<dbReference type="EMBL" id="WEGI01000009">
    <property type="protein sequence ID" value="MQY28813.1"/>
    <property type="molecule type" value="Genomic_DNA"/>
</dbReference>
<organism evidence="5 6">
    <name type="scientific">Nocardia aurantia</name>
    <dbReference type="NCBI Taxonomy" id="2585199"/>
    <lineage>
        <taxon>Bacteria</taxon>
        <taxon>Bacillati</taxon>
        <taxon>Actinomycetota</taxon>
        <taxon>Actinomycetes</taxon>
        <taxon>Mycobacteriales</taxon>
        <taxon>Nocardiaceae</taxon>
        <taxon>Nocardia</taxon>
    </lineage>
</organism>
<dbReference type="Pfam" id="PF11774">
    <property type="entry name" value="Lsr2"/>
    <property type="match status" value="1"/>
</dbReference>
<feature type="region of interest" description="Disordered" evidence="2">
    <location>
        <begin position="1"/>
        <end position="25"/>
    </location>
</feature>
<evidence type="ECO:0000256" key="2">
    <source>
        <dbReference type="SAM" id="MobiDB-lite"/>
    </source>
</evidence>
<gene>
    <name evidence="5" type="primary">lsr2_3</name>
    <name evidence="5" type="ORF">NRB56_43970</name>
</gene>
<evidence type="ECO:0000256" key="1">
    <source>
        <dbReference type="ARBA" id="ARBA00023125"/>
    </source>
</evidence>
<dbReference type="InterPro" id="IPR055370">
    <property type="entry name" value="Lsr2_DNA-bd"/>
</dbReference>
<protein>
    <submittedName>
        <fullName evidence="5">Nucleoid-associated protein Lsr2</fullName>
    </submittedName>
</protein>
<dbReference type="AlphaFoldDB" id="A0A7K0DSR4"/>
<keyword evidence="6" id="KW-1185">Reference proteome</keyword>
<evidence type="ECO:0000313" key="6">
    <source>
        <dbReference type="Proteomes" id="UP000431401"/>
    </source>
</evidence>
<dbReference type="OrthoDB" id="4113332at2"/>
<comment type="caution">
    <text evidence="5">The sequence shown here is derived from an EMBL/GenBank/DDBJ whole genome shotgun (WGS) entry which is preliminary data.</text>
</comment>
<dbReference type="Gene3D" id="3.30.60.230">
    <property type="entry name" value="Lsr2, dimerization domain"/>
    <property type="match status" value="1"/>
</dbReference>
<dbReference type="GO" id="GO:0016746">
    <property type="term" value="F:acyltransferase activity"/>
    <property type="evidence" value="ECO:0007669"/>
    <property type="project" value="InterPro"/>
</dbReference>
<accession>A0A7K0DSR4</accession>
<evidence type="ECO:0000259" key="3">
    <source>
        <dbReference type="Pfam" id="PF11774"/>
    </source>
</evidence>